<protein>
    <recommendedName>
        <fullName evidence="3">Alpha/beta hydrolase</fullName>
    </recommendedName>
</protein>
<dbReference type="Gene3D" id="3.40.50.1820">
    <property type="entry name" value="alpha/beta hydrolase"/>
    <property type="match status" value="1"/>
</dbReference>
<name>A0A7W6EH55_9HYPH</name>
<sequence>MRISECDVLIIPGLHDSDEEHWQTRWENRLGSASRVVQEDWSRPDPDAWAAVLRKAVEAAERPVVLVAHSLGVLTVARAAPSLPPGKVIGAFLVAAPDAEQKDDQPPPVALFAPMPTDPLPFPSLLVASRNDPHCSFERAQAIALDWGAALVDAGETGHINAASGHGPWPEGLMRLGHFLGRLG</sequence>
<dbReference type="InterPro" id="IPR029058">
    <property type="entry name" value="AB_hydrolase_fold"/>
</dbReference>
<dbReference type="SUPFAM" id="SSF53474">
    <property type="entry name" value="alpha/beta-Hydrolases"/>
    <property type="match status" value="1"/>
</dbReference>
<dbReference type="RefSeq" id="WP_183752401.1">
    <property type="nucleotide sequence ID" value="NZ_JACICC010000004.1"/>
</dbReference>
<proteinExistence type="predicted"/>
<dbReference type="EMBL" id="JACICC010000004">
    <property type="protein sequence ID" value="MBB3809870.1"/>
    <property type="molecule type" value="Genomic_DNA"/>
</dbReference>
<organism evidence="1 2">
    <name type="scientific">Pseudochelatococcus contaminans</name>
    <dbReference type="NCBI Taxonomy" id="1538103"/>
    <lineage>
        <taxon>Bacteria</taxon>
        <taxon>Pseudomonadati</taxon>
        <taxon>Pseudomonadota</taxon>
        <taxon>Alphaproteobacteria</taxon>
        <taxon>Hyphomicrobiales</taxon>
        <taxon>Chelatococcaceae</taxon>
        <taxon>Pseudochelatococcus</taxon>
    </lineage>
</organism>
<evidence type="ECO:0000313" key="2">
    <source>
        <dbReference type="Proteomes" id="UP000537592"/>
    </source>
</evidence>
<reference evidence="1 2" key="1">
    <citation type="submission" date="2020-08" db="EMBL/GenBank/DDBJ databases">
        <title>Genomic Encyclopedia of Type Strains, Phase IV (KMG-IV): sequencing the most valuable type-strain genomes for metagenomic binning, comparative biology and taxonomic classification.</title>
        <authorList>
            <person name="Goeker M."/>
        </authorList>
    </citation>
    <scope>NUCLEOTIDE SEQUENCE [LARGE SCALE GENOMIC DNA]</scope>
    <source>
        <strain evidence="1 2">DSM 28760</strain>
    </source>
</reference>
<evidence type="ECO:0008006" key="3">
    <source>
        <dbReference type="Google" id="ProtNLM"/>
    </source>
</evidence>
<keyword evidence="2" id="KW-1185">Reference proteome</keyword>
<dbReference type="AlphaFoldDB" id="A0A7W6EH55"/>
<gene>
    <name evidence="1" type="ORF">FHS81_001958</name>
</gene>
<dbReference type="GO" id="GO:0016787">
    <property type="term" value="F:hydrolase activity"/>
    <property type="evidence" value="ECO:0007669"/>
    <property type="project" value="InterPro"/>
</dbReference>
<accession>A0A7W6EH55</accession>
<evidence type="ECO:0000313" key="1">
    <source>
        <dbReference type="EMBL" id="MBB3809870.1"/>
    </source>
</evidence>
<comment type="caution">
    <text evidence="1">The sequence shown here is derived from an EMBL/GenBank/DDBJ whole genome shotgun (WGS) entry which is preliminary data.</text>
</comment>
<dbReference type="Proteomes" id="UP000537592">
    <property type="component" value="Unassembled WGS sequence"/>
</dbReference>
<dbReference type="Pfam" id="PF06821">
    <property type="entry name" value="Ser_hydrolase"/>
    <property type="match status" value="1"/>
</dbReference>
<dbReference type="InterPro" id="IPR010662">
    <property type="entry name" value="RBBP9/YdeN"/>
</dbReference>